<evidence type="ECO:0008006" key="5">
    <source>
        <dbReference type="Google" id="ProtNLM"/>
    </source>
</evidence>
<dbReference type="PIRSF" id="PIRSF006305">
    <property type="entry name" value="Maf"/>
    <property type="match status" value="1"/>
</dbReference>
<dbReference type="PANTHER" id="PTHR43213:SF5">
    <property type="entry name" value="BIFUNCTIONAL DTTP_UTP PYROPHOSPHATASE_METHYLTRANSFERASE PROTEIN-RELATED"/>
    <property type="match status" value="1"/>
</dbReference>
<evidence type="ECO:0000256" key="2">
    <source>
        <dbReference type="ARBA" id="ARBA00022801"/>
    </source>
</evidence>
<gene>
    <name evidence="3" type="ORF">PPROV_000400500</name>
</gene>
<keyword evidence="4" id="KW-1185">Reference proteome</keyword>
<proteinExistence type="inferred from homology"/>
<name>A0A830HFI3_9CHLO</name>
<dbReference type="OrthoDB" id="10267058at2759"/>
<comment type="caution">
    <text evidence="3">The sequence shown here is derived from an EMBL/GenBank/DDBJ whole genome shotgun (WGS) entry which is preliminary data.</text>
</comment>
<dbReference type="GO" id="GO:0047429">
    <property type="term" value="F:nucleoside triphosphate diphosphatase activity"/>
    <property type="evidence" value="ECO:0007669"/>
    <property type="project" value="InterPro"/>
</dbReference>
<keyword evidence="2" id="KW-0378">Hydrolase</keyword>
<dbReference type="InterPro" id="IPR029001">
    <property type="entry name" value="ITPase-like_fam"/>
</dbReference>
<dbReference type="HAMAP" id="MF_00528">
    <property type="entry name" value="Maf"/>
    <property type="match status" value="1"/>
</dbReference>
<dbReference type="AlphaFoldDB" id="A0A830HFI3"/>
<comment type="cofactor">
    <cofactor evidence="1">
        <name>a divalent metal cation</name>
        <dbReference type="ChEBI" id="CHEBI:60240"/>
    </cofactor>
</comment>
<dbReference type="EMBL" id="BNJQ01000009">
    <property type="protein sequence ID" value="GHP05253.1"/>
    <property type="molecule type" value="Genomic_DNA"/>
</dbReference>
<evidence type="ECO:0000313" key="3">
    <source>
        <dbReference type="EMBL" id="GHP05253.1"/>
    </source>
</evidence>
<dbReference type="PANTHER" id="PTHR43213">
    <property type="entry name" value="BIFUNCTIONAL DTTP/UTP PYROPHOSPHATASE/METHYLTRANSFERASE PROTEIN-RELATED"/>
    <property type="match status" value="1"/>
</dbReference>
<evidence type="ECO:0000256" key="1">
    <source>
        <dbReference type="ARBA" id="ARBA00001968"/>
    </source>
</evidence>
<dbReference type="SUPFAM" id="SSF52972">
    <property type="entry name" value="ITPase-like"/>
    <property type="match status" value="1"/>
</dbReference>
<dbReference type="Pfam" id="PF02545">
    <property type="entry name" value="Maf"/>
    <property type="match status" value="1"/>
</dbReference>
<dbReference type="CDD" id="cd00555">
    <property type="entry name" value="Maf"/>
    <property type="match status" value="1"/>
</dbReference>
<accession>A0A830HFI3</accession>
<dbReference type="NCBIfam" id="TIGR00172">
    <property type="entry name" value="maf"/>
    <property type="match status" value="1"/>
</dbReference>
<dbReference type="InterPro" id="IPR003697">
    <property type="entry name" value="Maf-like"/>
</dbReference>
<dbReference type="Proteomes" id="UP000660262">
    <property type="component" value="Unassembled WGS sequence"/>
</dbReference>
<protein>
    <recommendedName>
        <fullName evidence="5">Maf-like protein</fullName>
    </recommendedName>
</protein>
<dbReference type="Gene3D" id="3.90.950.10">
    <property type="match status" value="1"/>
</dbReference>
<organism evidence="3 4">
    <name type="scientific">Pycnococcus provasolii</name>
    <dbReference type="NCBI Taxonomy" id="41880"/>
    <lineage>
        <taxon>Eukaryota</taxon>
        <taxon>Viridiplantae</taxon>
        <taxon>Chlorophyta</taxon>
        <taxon>Pseudoscourfieldiophyceae</taxon>
        <taxon>Pseudoscourfieldiales</taxon>
        <taxon>Pycnococcaceae</taxon>
        <taxon>Pycnococcus</taxon>
    </lineage>
</organism>
<reference evidence="3" key="1">
    <citation type="submission" date="2020-10" db="EMBL/GenBank/DDBJ databases">
        <title>Unveiling of a novel bifunctional photoreceptor, Dualchrome1, isolated from a cosmopolitan green alga.</title>
        <authorList>
            <person name="Suzuki S."/>
            <person name="Kawachi M."/>
        </authorList>
    </citation>
    <scope>NUCLEOTIDE SEQUENCE</scope>
    <source>
        <strain evidence="3">NIES 2893</strain>
    </source>
</reference>
<sequence>MSLLPHLHRLPSRVILASASPRKRELLSSLLSPLPALVKGINLEIIPSTFAENLSKDGKTAAAYARLTASAKGKEVFDRCCGEKDKAVLVISADTVVESPAGDVLEKPSNKQHATSMMQQLSGEWHAVHTGVCLMLQSSSGNMIETTFSTTTKVRFAQLSPEVIDAYTDTVEPYDKAGGYGIQTAGLGGSLVEEISGCYFNVVGFPIRSFVQALIELLDKVKDKDDS</sequence>
<evidence type="ECO:0000313" key="4">
    <source>
        <dbReference type="Proteomes" id="UP000660262"/>
    </source>
</evidence>